<evidence type="ECO:0000313" key="1">
    <source>
        <dbReference type="EMBL" id="MFI2476281.1"/>
    </source>
</evidence>
<dbReference type="Proteomes" id="UP001611415">
    <property type="component" value="Unassembled WGS sequence"/>
</dbReference>
<keyword evidence="2" id="KW-1185">Reference proteome</keyword>
<keyword evidence="1" id="KW-0560">Oxidoreductase</keyword>
<comment type="caution">
    <text evidence="1">The sequence shown here is derived from an EMBL/GenBank/DDBJ whole genome shotgun (WGS) entry which is preliminary data.</text>
</comment>
<gene>
    <name evidence="1" type="ORF">ACH49W_23125</name>
</gene>
<protein>
    <submittedName>
        <fullName evidence="1">2OG-Fe dioxygenase family protein</fullName>
    </submittedName>
</protein>
<sequence length="245" mass="27390">MSEISADLACSTRIPLAGTPYWRLTAKDFGLTRRERSVLRRTFHDSTEQDHWLPAGMTYRKRAYQLFELSVETMVFRPVADPPPYLQDTAVNPLAGGIERRFRVIAPDHPVTEPTRRIAATVARGLVAAGVLAADRTPKCLVDAHYMSITAPGSPAPEGKHRDGLIAGSAHLVERRNIKRDSGISAIYDGGNADRELAGFELRRPLDSYVFDDERVLHYTTDICAARPSYPAYRNVLLIGFRQRE</sequence>
<name>A0ABW7X5C9_9NOCA</name>
<keyword evidence="1" id="KW-0223">Dioxygenase</keyword>
<evidence type="ECO:0000313" key="2">
    <source>
        <dbReference type="Proteomes" id="UP001611415"/>
    </source>
</evidence>
<dbReference type="EMBL" id="JBIRYO010000016">
    <property type="protein sequence ID" value="MFI2476281.1"/>
    <property type="molecule type" value="Genomic_DNA"/>
</dbReference>
<proteinExistence type="predicted"/>
<accession>A0ABW7X5C9</accession>
<dbReference type="GO" id="GO:0051213">
    <property type="term" value="F:dioxygenase activity"/>
    <property type="evidence" value="ECO:0007669"/>
    <property type="project" value="UniProtKB-KW"/>
</dbReference>
<dbReference type="Gene3D" id="2.60.120.620">
    <property type="entry name" value="q2cbj1_9rhob like domain"/>
    <property type="match status" value="1"/>
</dbReference>
<organism evidence="1 2">
    <name type="scientific">Nocardia xishanensis</name>
    <dbReference type="NCBI Taxonomy" id="238964"/>
    <lineage>
        <taxon>Bacteria</taxon>
        <taxon>Bacillati</taxon>
        <taxon>Actinomycetota</taxon>
        <taxon>Actinomycetes</taxon>
        <taxon>Mycobacteriales</taxon>
        <taxon>Nocardiaceae</taxon>
        <taxon>Nocardia</taxon>
    </lineage>
</organism>
<dbReference type="Pfam" id="PF10014">
    <property type="entry name" value="2OG-Fe_Oxy_2"/>
    <property type="match status" value="1"/>
</dbReference>
<reference evidence="1 2" key="1">
    <citation type="submission" date="2024-10" db="EMBL/GenBank/DDBJ databases">
        <title>The Natural Products Discovery Center: Release of the First 8490 Sequenced Strains for Exploring Actinobacteria Biosynthetic Diversity.</title>
        <authorList>
            <person name="Kalkreuter E."/>
            <person name="Kautsar S.A."/>
            <person name="Yang D."/>
            <person name="Bader C.D."/>
            <person name="Teijaro C.N."/>
            <person name="Fluegel L."/>
            <person name="Davis C.M."/>
            <person name="Simpson J.R."/>
            <person name="Lauterbach L."/>
            <person name="Steele A.D."/>
            <person name="Gui C."/>
            <person name="Meng S."/>
            <person name="Li G."/>
            <person name="Viehrig K."/>
            <person name="Ye F."/>
            <person name="Su P."/>
            <person name="Kiefer A.F."/>
            <person name="Nichols A."/>
            <person name="Cepeda A.J."/>
            <person name="Yan W."/>
            <person name="Fan B."/>
            <person name="Jiang Y."/>
            <person name="Adhikari A."/>
            <person name="Zheng C.-J."/>
            <person name="Schuster L."/>
            <person name="Cowan T.M."/>
            <person name="Smanski M.J."/>
            <person name="Chevrette M.G."/>
            <person name="De Carvalho L.P.S."/>
            <person name="Shen B."/>
        </authorList>
    </citation>
    <scope>NUCLEOTIDE SEQUENCE [LARGE SCALE GENOMIC DNA]</scope>
    <source>
        <strain evidence="1 2">NPDC019275</strain>
    </source>
</reference>
<dbReference type="InterPro" id="IPR018724">
    <property type="entry name" value="2OG-Fe_dioxygenase"/>
</dbReference>
<dbReference type="RefSeq" id="WP_357405878.1">
    <property type="nucleotide sequence ID" value="NZ_JBEYCD010000007.1"/>
</dbReference>